<feature type="transmembrane region" description="Helical" evidence="10">
    <location>
        <begin position="689"/>
        <end position="710"/>
    </location>
</feature>
<feature type="binding site" evidence="8">
    <location>
        <position position="343"/>
    </location>
    <ligand>
        <name>Zn(2+)</name>
        <dbReference type="ChEBI" id="CHEBI:29105"/>
        <note>catalytic</note>
    </ligand>
</feature>
<feature type="disulfide bond" evidence="7">
    <location>
        <begin position="656"/>
        <end position="665"/>
    </location>
</feature>
<dbReference type="InterPro" id="IPR006586">
    <property type="entry name" value="ADAM_Cys-rich"/>
</dbReference>
<dbReference type="GO" id="GO:0004222">
    <property type="term" value="F:metalloendopeptidase activity"/>
    <property type="evidence" value="ECO:0007669"/>
    <property type="project" value="InterPro"/>
</dbReference>
<keyword evidence="3 10" id="KW-1133">Transmembrane helix</keyword>
<dbReference type="Ensembl" id="ENSCMIT00000015868.1">
    <property type="protein sequence ID" value="ENSCMIP00000015548.1"/>
    <property type="gene ID" value="ENSCMIG00000007576.1"/>
</dbReference>
<evidence type="ECO:0000256" key="8">
    <source>
        <dbReference type="PROSITE-ProRule" id="PRU00276"/>
    </source>
</evidence>
<dbReference type="PANTHER" id="PTHR11905">
    <property type="entry name" value="ADAM A DISINTEGRIN AND METALLOPROTEASE DOMAIN"/>
    <property type="match status" value="1"/>
</dbReference>
<feature type="disulfide bond" evidence="6">
    <location>
        <begin position="468"/>
        <end position="488"/>
    </location>
</feature>
<evidence type="ECO:0000313" key="16">
    <source>
        <dbReference type="Proteomes" id="UP000314986"/>
    </source>
</evidence>
<dbReference type="GO" id="GO:0005886">
    <property type="term" value="C:plasma membrane"/>
    <property type="evidence" value="ECO:0007669"/>
    <property type="project" value="TreeGrafter"/>
</dbReference>
<feature type="compositionally biased region" description="Polar residues" evidence="9">
    <location>
        <begin position="729"/>
        <end position="752"/>
    </location>
</feature>
<keyword evidence="8" id="KW-0862">Zinc</keyword>
<dbReference type="InterPro" id="IPR018358">
    <property type="entry name" value="Disintegrin_CS"/>
</dbReference>
<dbReference type="SUPFAM" id="SSF57552">
    <property type="entry name" value="Blood coagulation inhibitor (disintegrin)"/>
    <property type="match status" value="1"/>
</dbReference>
<feature type="active site" evidence="8">
    <location>
        <position position="344"/>
    </location>
</feature>
<dbReference type="GeneTree" id="ENSGT00940000156239"/>
<dbReference type="InterPro" id="IPR036436">
    <property type="entry name" value="Disintegrin_dom_sf"/>
</dbReference>
<comment type="subcellular location">
    <subcellularLocation>
        <location evidence="1">Membrane</location>
        <topology evidence="1">Single-pass type I membrane protein</topology>
    </subcellularLocation>
</comment>
<proteinExistence type="predicted"/>
<feature type="domain" description="Disintegrin" evidence="13">
    <location>
        <begin position="410"/>
        <end position="496"/>
    </location>
</feature>
<dbReference type="Proteomes" id="UP000314986">
    <property type="component" value="Unassembled WGS sequence"/>
</dbReference>
<feature type="signal peptide" evidence="11">
    <location>
        <begin position="1"/>
        <end position="21"/>
    </location>
</feature>
<feature type="domain" description="EGF-like" evidence="12">
    <location>
        <begin position="632"/>
        <end position="666"/>
    </location>
</feature>
<dbReference type="AlphaFoldDB" id="A0A4W3HF10"/>
<dbReference type="Gene3D" id="4.10.70.10">
    <property type="entry name" value="Disintegrin domain"/>
    <property type="match status" value="1"/>
</dbReference>
<protein>
    <submittedName>
        <fullName evidence="15">Disintegrin and metalloproteinase domain-containing protein 9-like</fullName>
    </submittedName>
</protein>
<keyword evidence="16" id="KW-1185">Reference proteome</keyword>
<sequence length="796" mass="87284">MLLKIFLVIFGFCYTHRNTDASHQTSSLSAYEITIPQLLTDRHKRHADRHLSEQEQWQDQISYSVQMDGEVYTLKLDRNKELLTKDFVQYVYDKDGKVEASQPKIQIHCHYHGFVEGVANSSVLLSTCSGLRGILFIAEKGYGIEPLEASLKFEHLIYQLPHLQTEPILCGVPHHGEPVDGDPKHSSNELHLTQHLRKKRAILPTTRYIELILVIDNKKYNLHQKNTTSVQLQMVELVNIVNGMYISLNIRVILTALVIWKDENLIDVTGSAGEVLGRFIKWRQNVLVPQKKHDSGHLILGEGQYSGVLGMAFVGTVCSPSLGGGIDVFSSNNVASAATILAHELGHNLGMNHDDRPNCNCPTSSCIMAAHASGASNFSKCSEDDFVALIERGKGICLQNAPEPGDQYSPAACGNSILDKGEDCDCGLPKDCKDPCCNAATCTLASGSQCAYGLCCQNCKFLSAGIVCRRAGNACDLPEYCNGSSQFCKPDVFIQNGYLCDNSTSYCYEGECSSYNDLCRSFFGSTSKRAPDVCFQHANMKGDRFGNCGRVGTNFKKCSLSNSLCGKVQCVEGTVIPYDADTSTSNINGISCRNADFKLGTDVMDPSYVATGTGCAKGKACIDFECVSAGRLGFDCDIEGKCHNHGICNSNKNCHCDPGWAPPNCDTSGYGGSIDSGPPHQDTSVRDGLLIFFLLVVPVLCFIAFLLYCFRNKIKSAWRRRDVKHTTRNTRQNIPSNQSNLRTNPVISTQNTRRYENAPSTRPPAFTGGNQSANPAYPQVPQKPAVPPRPTVPPRL</sequence>
<feature type="disulfide bond" evidence="8">
    <location>
        <begin position="361"/>
        <end position="366"/>
    </location>
</feature>
<feature type="compositionally biased region" description="Pro residues" evidence="9">
    <location>
        <begin position="784"/>
        <end position="796"/>
    </location>
</feature>
<name>A0A4W3HF10_CALMI</name>
<feature type="domain" description="Peptidase M12B" evidence="14">
    <location>
        <begin position="207"/>
        <end position="402"/>
    </location>
</feature>
<dbReference type="PANTHER" id="PTHR11905:SF136">
    <property type="entry name" value="DISINTEGRIN AND METALLOPROTEINASE DOMAIN-CONTAINING PROTEIN 9"/>
    <property type="match status" value="1"/>
</dbReference>
<dbReference type="InParanoid" id="A0A4W3HF10"/>
<keyword evidence="2 10" id="KW-0812">Transmembrane</keyword>
<dbReference type="PRINTS" id="PR00289">
    <property type="entry name" value="DISINTEGRIN"/>
</dbReference>
<dbReference type="PROSITE" id="PS50026">
    <property type="entry name" value="EGF_3"/>
    <property type="match status" value="1"/>
</dbReference>
<dbReference type="InterPro" id="IPR000742">
    <property type="entry name" value="EGF"/>
</dbReference>
<organism evidence="15 16">
    <name type="scientific">Callorhinchus milii</name>
    <name type="common">Ghost shark</name>
    <dbReference type="NCBI Taxonomy" id="7868"/>
    <lineage>
        <taxon>Eukaryota</taxon>
        <taxon>Metazoa</taxon>
        <taxon>Chordata</taxon>
        <taxon>Craniata</taxon>
        <taxon>Vertebrata</taxon>
        <taxon>Chondrichthyes</taxon>
        <taxon>Holocephali</taxon>
        <taxon>Chimaeriformes</taxon>
        <taxon>Callorhinchidae</taxon>
        <taxon>Callorhinchus</taxon>
    </lineage>
</organism>
<evidence type="ECO:0000256" key="5">
    <source>
        <dbReference type="ARBA" id="ARBA00023157"/>
    </source>
</evidence>
<keyword evidence="4 10" id="KW-0472">Membrane</keyword>
<evidence type="ECO:0000259" key="13">
    <source>
        <dbReference type="PROSITE" id="PS50214"/>
    </source>
</evidence>
<dbReference type="GO" id="GO:0046872">
    <property type="term" value="F:metal ion binding"/>
    <property type="evidence" value="ECO:0007669"/>
    <property type="project" value="UniProtKB-KW"/>
</dbReference>
<keyword evidence="7" id="KW-0245">EGF-like domain</keyword>
<dbReference type="InterPro" id="IPR002870">
    <property type="entry name" value="Peptidase_M12B_N"/>
</dbReference>
<dbReference type="Pfam" id="PF08516">
    <property type="entry name" value="ADAM_CR"/>
    <property type="match status" value="1"/>
</dbReference>
<reference evidence="16" key="2">
    <citation type="journal article" date="2007" name="PLoS Biol.">
        <title>Survey sequencing and comparative analysis of the elephant shark (Callorhinchus milii) genome.</title>
        <authorList>
            <person name="Venkatesh B."/>
            <person name="Kirkness E.F."/>
            <person name="Loh Y.H."/>
            <person name="Halpern A.L."/>
            <person name="Lee A.P."/>
            <person name="Johnson J."/>
            <person name="Dandona N."/>
            <person name="Viswanathan L.D."/>
            <person name="Tay A."/>
            <person name="Venter J.C."/>
            <person name="Strausberg R.L."/>
            <person name="Brenner S."/>
        </authorList>
    </citation>
    <scope>NUCLEOTIDE SEQUENCE [LARGE SCALE GENOMIC DNA]</scope>
</reference>
<keyword evidence="11" id="KW-0732">Signal</keyword>
<dbReference type="SMART" id="SM00608">
    <property type="entry name" value="ACR"/>
    <property type="match status" value="1"/>
</dbReference>
<dbReference type="SUPFAM" id="SSF55486">
    <property type="entry name" value="Metalloproteases ('zincins'), catalytic domain"/>
    <property type="match status" value="1"/>
</dbReference>
<dbReference type="InterPro" id="IPR001590">
    <property type="entry name" value="Peptidase_M12B"/>
</dbReference>
<evidence type="ECO:0000259" key="14">
    <source>
        <dbReference type="PROSITE" id="PS50215"/>
    </source>
</evidence>
<evidence type="ECO:0000256" key="4">
    <source>
        <dbReference type="ARBA" id="ARBA00023136"/>
    </source>
</evidence>
<evidence type="ECO:0000256" key="3">
    <source>
        <dbReference type="ARBA" id="ARBA00022989"/>
    </source>
</evidence>
<dbReference type="PROSITE" id="PS01186">
    <property type="entry name" value="EGF_2"/>
    <property type="match status" value="1"/>
</dbReference>
<keyword evidence="8" id="KW-0479">Metal-binding</keyword>
<dbReference type="Pfam" id="PF00200">
    <property type="entry name" value="Disintegrin"/>
    <property type="match status" value="1"/>
</dbReference>
<reference evidence="15" key="4">
    <citation type="submission" date="2025-08" db="UniProtKB">
        <authorList>
            <consortium name="Ensembl"/>
        </authorList>
    </citation>
    <scope>IDENTIFICATION</scope>
</reference>
<evidence type="ECO:0000313" key="15">
    <source>
        <dbReference type="Ensembl" id="ENSCMIP00000015548.1"/>
    </source>
</evidence>
<comment type="caution">
    <text evidence="7">Lacks conserved residue(s) required for the propagation of feature annotation.</text>
</comment>
<feature type="region of interest" description="Disordered" evidence="9">
    <location>
        <begin position="722"/>
        <end position="796"/>
    </location>
</feature>
<dbReference type="InterPro" id="IPR024079">
    <property type="entry name" value="MetalloPept_cat_dom_sf"/>
</dbReference>
<evidence type="ECO:0000256" key="11">
    <source>
        <dbReference type="SAM" id="SignalP"/>
    </source>
</evidence>
<dbReference type="SMART" id="SM00050">
    <property type="entry name" value="DISIN"/>
    <property type="match status" value="1"/>
</dbReference>
<dbReference type="Gene3D" id="3.40.390.10">
    <property type="entry name" value="Collagenase (Catalytic Domain)"/>
    <property type="match status" value="1"/>
</dbReference>
<dbReference type="CDD" id="cd04269">
    <property type="entry name" value="ZnMc_adamalysin_II_like"/>
    <property type="match status" value="1"/>
</dbReference>
<accession>A0A4W3HF10</accession>
<evidence type="ECO:0000256" key="10">
    <source>
        <dbReference type="SAM" id="Phobius"/>
    </source>
</evidence>
<keyword evidence="5 7" id="KW-1015">Disulfide bond</keyword>
<dbReference type="PROSITE" id="PS50215">
    <property type="entry name" value="ADAM_MEPRO"/>
    <property type="match status" value="1"/>
</dbReference>
<evidence type="ECO:0000256" key="1">
    <source>
        <dbReference type="ARBA" id="ARBA00004479"/>
    </source>
</evidence>
<evidence type="ECO:0000256" key="9">
    <source>
        <dbReference type="SAM" id="MobiDB-lite"/>
    </source>
</evidence>
<dbReference type="PROSITE" id="PS50214">
    <property type="entry name" value="DISINTEGRIN_2"/>
    <property type="match status" value="1"/>
</dbReference>
<feature type="binding site" evidence="8">
    <location>
        <position position="353"/>
    </location>
    <ligand>
        <name>Zn(2+)</name>
        <dbReference type="ChEBI" id="CHEBI:29105"/>
        <note>catalytic</note>
    </ligand>
</feature>
<dbReference type="InterPro" id="IPR001762">
    <property type="entry name" value="Disintegrin_dom"/>
</dbReference>
<dbReference type="InterPro" id="IPR034027">
    <property type="entry name" value="Reprolysin_adamalysin"/>
</dbReference>
<evidence type="ECO:0000256" key="7">
    <source>
        <dbReference type="PROSITE-ProRule" id="PRU00076"/>
    </source>
</evidence>
<gene>
    <name evidence="15" type="primary">adam9b</name>
</gene>
<dbReference type="Pfam" id="PF01562">
    <property type="entry name" value="Pep_M12B_propep"/>
    <property type="match status" value="1"/>
</dbReference>
<dbReference type="GO" id="GO:0006508">
    <property type="term" value="P:proteolysis"/>
    <property type="evidence" value="ECO:0007669"/>
    <property type="project" value="InterPro"/>
</dbReference>
<evidence type="ECO:0000256" key="6">
    <source>
        <dbReference type="PROSITE-ProRule" id="PRU00068"/>
    </source>
</evidence>
<evidence type="ECO:0000256" key="2">
    <source>
        <dbReference type="ARBA" id="ARBA00022692"/>
    </source>
</evidence>
<feature type="chain" id="PRO_5021315238" evidence="11">
    <location>
        <begin position="22"/>
        <end position="796"/>
    </location>
</feature>
<dbReference type="PROSITE" id="PS00427">
    <property type="entry name" value="DISINTEGRIN_1"/>
    <property type="match status" value="1"/>
</dbReference>
<reference evidence="16" key="1">
    <citation type="journal article" date="2006" name="Science">
        <title>Ancient noncoding elements conserved in the human genome.</title>
        <authorList>
            <person name="Venkatesh B."/>
            <person name="Kirkness E.F."/>
            <person name="Loh Y.H."/>
            <person name="Halpern A.L."/>
            <person name="Lee A.P."/>
            <person name="Johnson J."/>
            <person name="Dandona N."/>
            <person name="Viswanathan L.D."/>
            <person name="Tay A."/>
            <person name="Venter J.C."/>
            <person name="Strausberg R.L."/>
            <person name="Brenner S."/>
        </authorList>
    </citation>
    <scope>NUCLEOTIDE SEQUENCE [LARGE SCALE GENOMIC DNA]</scope>
</reference>
<dbReference type="OMA" id="CTVANSM"/>
<dbReference type="FunFam" id="4.10.70.10:FF:000001">
    <property type="entry name" value="Disintegrin and metalloproteinase domain-containing protein 22"/>
    <property type="match status" value="1"/>
</dbReference>
<reference evidence="16" key="3">
    <citation type="journal article" date="2014" name="Nature">
        <title>Elephant shark genome provides unique insights into gnathostome evolution.</title>
        <authorList>
            <consortium name="International Elephant Shark Genome Sequencing Consortium"/>
            <person name="Venkatesh B."/>
            <person name="Lee A.P."/>
            <person name="Ravi V."/>
            <person name="Maurya A.K."/>
            <person name="Lian M.M."/>
            <person name="Swann J.B."/>
            <person name="Ohta Y."/>
            <person name="Flajnik M.F."/>
            <person name="Sutoh Y."/>
            <person name="Kasahara M."/>
            <person name="Hoon S."/>
            <person name="Gangu V."/>
            <person name="Roy S.W."/>
            <person name="Irimia M."/>
            <person name="Korzh V."/>
            <person name="Kondrychyn I."/>
            <person name="Lim Z.W."/>
            <person name="Tay B.H."/>
            <person name="Tohari S."/>
            <person name="Kong K.W."/>
            <person name="Ho S."/>
            <person name="Lorente-Galdos B."/>
            <person name="Quilez J."/>
            <person name="Marques-Bonet T."/>
            <person name="Raney B.J."/>
            <person name="Ingham P.W."/>
            <person name="Tay A."/>
            <person name="Hillier L.W."/>
            <person name="Minx P."/>
            <person name="Boehm T."/>
            <person name="Wilson R.K."/>
            <person name="Brenner S."/>
            <person name="Warren W.C."/>
        </authorList>
    </citation>
    <scope>NUCLEOTIDE SEQUENCE [LARGE SCALE GENOMIC DNA]</scope>
</reference>
<reference evidence="15" key="5">
    <citation type="submission" date="2025-09" db="UniProtKB">
        <authorList>
            <consortium name="Ensembl"/>
        </authorList>
    </citation>
    <scope>IDENTIFICATION</scope>
</reference>
<dbReference type="Pfam" id="PF01421">
    <property type="entry name" value="Reprolysin"/>
    <property type="match status" value="1"/>
</dbReference>
<dbReference type="FunFam" id="3.40.390.10:FF:000002">
    <property type="entry name" value="Disintegrin and metalloproteinase domain-containing protein 22"/>
    <property type="match status" value="1"/>
</dbReference>
<feature type="binding site" evidence="8">
    <location>
        <position position="347"/>
    </location>
    <ligand>
        <name>Zn(2+)</name>
        <dbReference type="ChEBI" id="CHEBI:29105"/>
        <note>catalytic</note>
    </ligand>
</feature>
<evidence type="ECO:0000259" key="12">
    <source>
        <dbReference type="PROSITE" id="PS50026"/>
    </source>
</evidence>